<keyword evidence="4 9" id="KW-0812">Transmembrane</keyword>
<dbReference type="PANTHER" id="PTHR33281:SF19">
    <property type="entry name" value="VOLTAGE-DEPENDENT ANION CHANNEL-FORMING PROTEIN YNEE"/>
    <property type="match status" value="1"/>
</dbReference>
<evidence type="ECO:0000256" key="8">
    <source>
        <dbReference type="ARBA" id="ARBA00034708"/>
    </source>
</evidence>
<dbReference type="RefSeq" id="WP_103095381.1">
    <property type="nucleotide sequence ID" value="NZ_LYMM01000026.1"/>
</dbReference>
<dbReference type="Proteomes" id="UP000236327">
    <property type="component" value="Unassembled WGS sequence"/>
</dbReference>
<reference evidence="10 11" key="1">
    <citation type="submission" date="2016-05" db="EMBL/GenBank/DDBJ databases">
        <title>Complete genome sequence of Novosphingobium guangzhouense SA925(T).</title>
        <authorList>
            <person name="Sha S."/>
        </authorList>
    </citation>
    <scope>NUCLEOTIDE SEQUENCE [LARGE SCALE GENOMIC DNA]</scope>
    <source>
        <strain evidence="10 11">SA925</strain>
    </source>
</reference>
<evidence type="ECO:0000256" key="2">
    <source>
        <dbReference type="ARBA" id="ARBA00022448"/>
    </source>
</evidence>
<dbReference type="InterPro" id="IPR044669">
    <property type="entry name" value="YneE/VCCN1/2-like"/>
</dbReference>
<accession>A0A2K2G2Y6</accession>
<keyword evidence="5 9" id="KW-1133">Transmembrane helix</keyword>
<evidence type="ECO:0008006" key="12">
    <source>
        <dbReference type="Google" id="ProtNLM"/>
    </source>
</evidence>
<dbReference type="AlphaFoldDB" id="A0A2K2G2Y6"/>
<keyword evidence="3" id="KW-1003">Cell membrane</keyword>
<dbReference type="GO" id="GO:0005886">
    <property type="term" value="C:plasma membrane"/>
    <property type="evidence" value="ECO:0007669"/>
    <property type="project" value="UniProtKB-SubCell"/>
</dbReference>
<evidence type="ECO:0000313" key="11">
    <source>
        <dbReference type="Proteomes" id="UP000236327"/>
    </source>
</evidence>
<name>A0A2K2G2Y6_9SPHN</name>
<protein>
    <recommendedName>
        <fullName evidence="12">Bestrophin</fullName>
    </recommendedName>
</protein>
<evidence type="ECO:0000256" key="5">
    <source>
        <dbReference type="ARBA" id="ARBA00022989"/>
    </source>
</evidence>
<gene>
    <name evidence="10" type="ORF">A8V01_16605</name>
</gene>
<sequence>MIVGTTPRFRQIILEVSKPLSLLFIWDVAVTAFHFYMPIKEPPLPTALFGTALALFLGFRTNAAYARWWEARTLWGALINASRSITRLTLTYSKTPNGPNLAFRESVITRQMAFAHSMRCQLRGQNPRGDISRLAGEDIADAAMQRRNPANVILESISGLYADALAAGRIDTIQQGVAERVLIDIANAQGGMERIKNTPLPNGFQFFPNLFSRLFCLLLPIALVETLGIATPIGSTLISLVFLAILSIGDDLTDPFANSVHDIPLTAMSTTIEIDLSQALGRPGPEPLKPDRGILW</sequence>
<dbReference type="OrthoDB" id="445589at2"/>
<feature type="transmembrane region" description="Helical" evidence="9">
    <location>
        <begin position="43"/>
        <end position="59"/>
    </location>
</feature>
<evidence type="ECO:0000256" key="9">
    <source>
        <dbReference type="SAM" id="Phobius"/>
    </source>
</evidence>
<evidence type="ECO:0000256" key="6">
    <source>
        <dbReference type="ARBA" id="ARBA00023065"/>
    </source>
</evidence>
<keyword evidence="7 9" id="KW-0472">Membrane</keyword>
<feature type="transmembrane region" description="Helical" evidence="9">
    <location>
        <begin position="229"/>
        <end position="249"/>
    </location>
</feature>
<dbReference type="GO" id="GO:0005254">
    <property type="term" value="F:chloride channel activity"/>
    <property type="evidence" value="ECO:0007669"/>
    <property type="project" value="InterPro"/>
</dbReference>
<dbReference type="Pfam" id="PF25539">
    <property type="entry name" value="Bestrophin_2"/>
    <property type="match status" value="1"/>
</dbReference>
<comment type="subcellular location">
    <subcellularLocation>
        <location evidence="1">Cell membrane</location>
        <topology evidence="1">Multi-pass membrane protein</topology>
    </subcellularLocation>
</comment>
<keyword evidence="11" id="KW-1185">Reference proteome</keyword>
<feature type="transmembrane region" description="Helical" evidence="9">
    <location>
        <begin position="20"/>
        <end position="37"/>
    </location>
</feature>
<proteinExistence type="inferred from homology"/>
<comment type="similarity">
    <text evidence="8">Belongs to the anion channel-forming bestrophin (TC 1.A.46) family.</text>
</comment>
<organism evidence="10 11">
    <name type="scientific">Novosphingobium guangzhouense</name>
    <dbReference type="NCBI Taxonomy" id="1850347"/>
    <lineage>
        <taxon>Bacteria</taxon>
        <taxon>Pseudomonadati</taxon>
        <taxon>Pseudomonadota</taxon>
        <taxon>Alphaproteobacteria</taxon>
        <taxon>Sphingomonadales</taxon>
        <taxon>Sphingomonadaceae</taxon>
        <taxon>Novosphingobium</taxon>
    </lineage>
</organism>
<dbReference type="PANTHER" id="PTHR33281">
    <property type="entry name" value="UPF0187 PROTEIN YNEE"/>
    <property type="match status" value="1"/>
</dbReference>
<evidence type="ECO:0000256" key="4">
    <source>
        <dbReference type="ARBA" id="ARBA00022692"/>
    </source>
</evidence>
<keyword evidence="6" id="KW-0406">Ion transport</keyword>
<dbReference type="EMBL" id="LYMM01000026">
    <property type="protein sequence ID" value="PNU05403.1"/>
    <property type="molecule type" value="Genomic_DNA"/>
</dbReference>
<evidence type="ECO:0000313" key="10">
    <source>
        <dbReference type="EMBL" id="PNU05403.1"/>
    </source>
</evidence>
<evidence type="ECO:0000256" key="7">
    <source>
        <dbReference type="ARBA" id="ARBA00023136"/>
    </source>
</evidence>
<evidence type="ECO:0000256" key="3">
    <source>
        <dbReference type="ARBA" id="ARBA00022475"/>
    </source>
</evidence>
<evidence type="ECO:0000256" key="1">
    <source>
        <dbReference type="ARBA" id="ARBA00004651"/>
    </source>
</evidence>
<keyword evidence="2" id="KW-0813">Transport</keyword>
<comment type="caution">
    <text evidence="10">The sequence shown here is derived from an EMBL/GenBank/DDBJ whole genome shotgun (WGS) entry which is preliminary data.</text>
</comment>